<dbReference type="SUPFAM" id="SSF53850">
    <property type="entry name" value="Periplasmic binding protein-like II"/>
    <property type="match status" value="1"/>
</dbReference>
<dbReference type="EMBL" id="LT629695">
    <property type="protein sequence ID" value="SDH98762.1"/>
    <property type="molecule type" value="Genomic_DNA"/>
</dbReference>
<reference evidence="6" key="1">
    <citation type="submission" date="2016-10" db="EMBL/GenBank/DDBJ databases">
        <authorList>
            <person name="Varghese N."/>
            <person name="Submissions S."/>
        </authorList>
    </citation>
    <scope>NUCLEOTIDE SEQUENCE [LARGE SCALE GENOMIC DNA]</scope>
    <source>
        <strain evidence="6">DSM 22002</strain>
    </source>
</reference>
<organism evidence="5 6">
    <name type="scientific">Agrococcus jejuensis</name>
    <dbReference type="NCBI Taxonomy" id="399736"/>
    <lineage>
        <taxon>Bacteria</taxon>
        <taxon>Bacillati</taxon>
        <taxon>Actinomycetota</taxon>
        <taxon>Actinomycetes</taxon>
        <taxon>Micrococcales</taxon>
        <taxon>Microbacteriaceae</taxon>
        <taxon>Agrococcus</taxon>
    </lineage>
</organism>
<dbReference type="STRING" id="399736.SAMN04489720_3102"/>
<evidence type="ECO:0000256" key="3">
    <source>
        <dbReference type="ARBA" id="ARBA00022729"/>
    </source>
</evidence>
<proteinExistence type="inferred from homology"/>
<comment type="similarity">
    <text evidence="1">Belongs to the bacterial solute-binding protein 1 family.</text>
</comment>
<dbReference type="PANTHER" id="PTHR30061:SF50">
    <property type="entry name" value="MALTOSE_MALTODEXTRIN-BINDING PERIPLASMIC PROTEIN"/>
    <property type="match status" value="1"/>
</dbReference>
<dbReference type="GO" id="GO:0015768">
    <property type="term" value="P:maltose transport"/>
    <property type="evidence" value="ECO:0007669"/>
    <property type="project" value="TreeGrafter"/>
</dbReference>
<dbReference type="Pfam" id="PF01547">
    <property type="entry name" value="SBP_bac_1"/>
    <property type="match status" value="1"/>
</dbReference>
<accession>A0A1G8GWJ6</accession>
<evidence type="ECO:0000256" key="2">
    <source>
        <dbReference type="ARBA" id="ARBA00022448"/>
    </source>
</evidence>
<dbReference type="InterPro" id="IPR006059">
    <property type="entry name" value="SBP"/>
</dbReference>
<protein>
    <submittedName>
        <fullName evidence="5">ABC-type glycerol-3-phosphate transport system, substrate-binding protein</fullName>
    </submittedName>
</protein>
<keyword evidence="2" id="KW-0813">Transport</keyword>
<feature type="chain" id="PRO_5039231647" evidence="4">
    <location>
        <begin position="34"/>
        <end position="439"/>
    </location>
</feature>
<gene>
    <name evidence="5" type="ORF">SAMN04489720_3102</name>
</gene>
<dbReference type="AlphaFoldDB" id="A0A1G8GWJ6"/>
<evidence type="ECO:0000256" key="4">
    <source>
        <dbReference type="SAM" id="SignalP"/>
    </source>
</evidence>
<keyword evidence="3 4" id="KW-0732">Signal</keyword>
<feature type="signal peptide" evidence="4">
    <location>
        <begin position="1"/>
        <end position="33"/>
    </location>
</feature>
<dbReference type="Gene3D" id="3.40.190.10">
    <property type="entry name" value="Periplasmic binding protein-like II"/>
    <property type="match status" value="1"/>
</dbReference>
<name>A0A1G8GWJ6_9MICO</name>
<evidence type="ECO:0000313" key="5">
    <source>
        <dbReference type="EMBL" id="SDH98762.1"/>
    </source>
</evidence>
<dbReference type="PANTHER" id="PTHR30061">
    <property type="entry name" value="MALTOSE-BINDING PERIPLASMIC PROTEIN"/>
    <property type="match status" value="1"/>
</dbReference>
<evidence type="ECO:0000256" key="1">
    <source>
        <dbReference type="ARBA" id="ARBA00008520"/>
    </source>
</evidence>
<dbReference type="Proteomes" id="UP000198822">
    <property type="component" value="Chromosome I"/>
</dbReference>
<dbReference type="GO" id="GO:0055052">
    <property type="term" value="C:ATP-binding cassette (ABC) transporter complex, substrate-binding subunit-containing"/>
    <property type="evidence" value="ECO:0007669"/>
    <property type="project" value="TreeGrafter"/>
</dbReference>
<sequence>MTPHRKRDTMHRSIRAIAGIGACAALLTGCAFGGGGATEATTDPDEDVTLTFQSLAFQDATIQATQDIVDAWNAEHPETQVDVVQGSWDNVHDQLVTQFQGGEAPDIIHNEASDMTGFAQDGYLADLSPYLSDDVVDSVGQGIWDSVSIGDEVFAAPTVMQSYVVFANTAAFDAAGVAVPTGDELSWDALRETAQQLTTDGAFGLGWGLRQPTAPFMNLALGFDGTFFDVADDGSATIDVGEGELAVPEAVHAMAYDDASLDPITLTQSGGDVLPGFLGGQYAMYVGGSYLAQQIADSAPEGFEWTVLPPLAGSNGSAQGTSPQTLSVPAESEHVDRAAAFIDYFMQADNLAAIGEGDCLIPASEAARAELETATEGQTGWAEMLASGATLEAAPFQLAADYPQWKDQYATPAFQEYLAGTITLEQLEQRLADGWDQVG</sequence>
<dbReference type="GO" id="GO:0042956">
    <property type="term" value="P:maltodextrin transmembrane transport"/>
    <property type="evidence" value="ECO:0007669"/>
    <property type="project" value="TreeGrafter"/>
</dbReference>
<evidence type="ECO:0000313" key="6">
    <source>
        <dbReference type="Proteomes" id="UP000198822"/>
    </source>
</evidence>
<dbReference type="GO" id="GO:1901982">
    <property type="term" value="F:maltose binding"/>
    <property type="evidence" value="ECO:0007669"/>
    <property type="project" value="TreeGrafter"/>
</dbReference>
<keyword evidence="6" id="KW-1185">Reference proteome</keyword>
<dbReference type="PROSITE" id="PS51257">
    <property type="entry name" value="PROKAR_LIPOPROTEIN"/>
    <property type="match status" value="1"/>
</dbReference>